<evidence type="ECO:0000256" key="1">
    <source>
        <dbReference type="ARBA" id="ARBA00022741"/>
    </source>
</evidence>
<evidence type="ECO:0000256" key="3">
    <source>
        <dbReference type="ARBA" id="ARBA00023186"/>
    </source>
</evidence>
<dbReference type="PRINTS" id="PR00301">
    <property type="entry name" value="HEATSHOCK70"/>
</dbReference>
<feature type="region of interest" description="Disordered" evidence="4">
    <location>
        <begin position="611"/>
        <end position="633"/>
    </location>
</feature>
<comment type="caution">
    <text evidence="5">The sequence shown here is derived from an EMBL/GenBank/DDBJ whole genome shotgun (WGS) entry which is preliminary data.</text>
</comment>
<keyword evidence="6" id="KW-1185">Reference proteome</keyword>
<dbReference type="Pfam" id="PF00400">
    <property type="entry name" value="WD40"/>
    <property type="match status" value="1"/>
</dbReference>
<dbReference type="Gene3D" id="2.130.10.10">
    <property type="entry name" value="YVTN repeat-like/Quinoprotein amine dehydrogenase"/>
    <property type="match status" value="2"/>
</dbReference>
<dbReference type="Gene3D" id="3.30.420.40">
    <property type="match status" value="2"/>
</dbReference>
<dbReference type="RefSeq" id="WP_311630973.1">
    <property type="nucleotide sequence ID" value="NZ_JAVREN010000017.1"/>
</dbReference>
<dbReference type="PANTHER" id="PTHR45639">
    <property type="entry name" value="HSC70CB, ISOFORM G-RELATED"/>
    <property type="match status" value="1"/>
</dbReference>
<dbReference type="InterPro" id="IPR013126">
    <property type="entry name" value="Hsp_70_fam"/>
</dbReference>
<feature type="region of interest" description="Disordered" evidence="4">
    <location>
        <begin position="777"/>
        <end position="829"/>
    </location>
</feature>
<evidence type="ECO:0000256" key="4">
    <source>
        <dbReference type="SAM" id="MobiDB-lite"/>
    </source>
</evidence>
<dbReference type="SUPFAM" id="SSF50998">
    <property type="entry name" value="Quinoprotein alcohol dehydrogenase-like"/>
    <property type="match status" value="1"/>
</dbReference>
<dbReference type="Proteomes" id="UP001183388">
    <property type="component" value="Unassembled WGS sequence"/>
</dbReference>
<dbReference type="SUPFAM" id="SSF53067">
    <property type="entry name" value="Actin-like ATPase domain"/>
    <property type="match status" value="2"/>
</dbReference>
<protein>
    <submittedName>
        <fullName evidence="5">Hsp70 family protein</fullName>
    </submittedName>
</protein>
<sequence>MTETGDEPVLCVDFGTSTTQAALLSGGRVLLLHDPAGGTANWPSVALADGSGLLFGAAAERRKRTRPRLYRPEFKRDLGRDAPIRLGEAEYTAAQLLTGLLRALRGEAERLAGRPVRDALMTFPASYGVTDPRRAVLLAAAAEAGFDSVELLPEPVAAALAPPAGPPFGPGDLVLVYDFGGGTFDTALVRVREPEYEVLGHSALDDCGGRDLDAEVLESVLRRVPGRPGAADPDAAQRAWLDLADLSVDLKEQLSSGDTAEGFTRDDVPVTLDRSELAGKAGRLLARTVYCCEDLLEASGTRREELSAVLMVGGSTRSPVVADFLRDAFPVPVRQAEDAQHAVVRGACAWAGGGPGRVLRPRRPPAGARPLSWDLPGGEATLVDTLVAKGTPYEAGAPLARVRTAEGTLYRLLADAPGTVATWHAEPGTALFSGDWLVTAVNAGASGAAGFPGASGQHAPARLAAEPAKTVWTVADASVGALAFSSKGMYLATGDDAGTAAVWRLTDGQRTFAAEHDSPVTALAFDGTSRLARGTRNGRVAVADHTLGRTAFSTEREREVRGLAFSASGALLAARTADRTADRTAARTAAGTAAGTAADSTVWRTDGWTEVETGALPPEDPWDSALPGDGAAGPPGDAAVLARLRAAAGGSGEDLAAVYDLLLGPDAAPRVLFDSSAVLVLGDRAGGVLRLPARNVRLAAISRPGRLIATAPAEGDGITLWSLDSGEAVRTLSLAGGIAALALSRDGTRLAAAGHSGKGEVAVWTLTEVAPFPVHARAQRPAPRAAPGSPPEPPHEPGRPRAEPPPRRPRPAPPRPRPNGRAGGGSVKR</sequence>
<dbReference type="EMBL" id="JAVREN010000017">
    <property type="protein sequence ID" value="MDT0308021.1"/>
    <property type="molecule type" value="Genomic_DNA"/>
</dbReference>
<gene>
    <name evidence="5" type="ORF">RM780_13745</name>
</gene>
<dbReference type="Pfam" id="PF00012">
    <property type="entry name" value="HSP70"/>
    <property type="match status" value="1"/>
</dbReference>
<keyword evidence="2" id="KW-0067">ATP-binding</keyword>
<name>A0ABU2L966_9ACTN</name>
<keyword evidence="1" id="KW-0547">Nucleotide-binding</keyword>
<dbReference type="PANTHER" id="PTHR45639:SF34">
    <property type="entry name" value="CHAPERONE PROTEIN DNAK"/>
    <property type="match status" value="1"/>
</dbReference>
<dbReference type="InterPro" id="IPR001680">
    <property type="entry name" value="WD40_rpt"/>
</dbReference>
<dbReference type="InterPro" id="IPR043129">
    <property type="entry name" value="ATPase_NBD"/>
</dbReference>
<keyword evidence="3" id="KW-0143">Chaperone</keyword>
<dbReference type="InterPro" id="IPR011047">
    <property type="entry name" value="Quinoprotein_ADH-like_sf"/>
</dbReference>
<evidence type="ECO:0000256" key="2">
    <source>
        <dbReference type="ARBA" id="ARBA00022840"/>
    </source>
</evidence>
<reference evidence="6" key="1">
    <citation type="submission" date="2023-07" db="EMBL/GenBank/DDBJ databases">
        <title>30 novel species of actinomycetes from the DSMZ collection.</title>
        <authorList>
            <person name="Nouioui I."/>
        </authorList>
    </citation>
    <scope>NUCLEOTIDE SEQUENCE [LARGE SCALE GENOMIC DNA]</scope>
    <source>
        <strain evidence="6">DSM 44917</strain>
    </source>
</reference>
<evidence type="ECO:0000313" key="6">
    <source>
        <dbReference type="Proteomes" id="UP001183388"/>
    </source>
</evidence>
<feature type="compositionally biased region" description="Basic and acidic residues" evidence="4">
    <location>
        <begin position="793"/>
        <end position="806"/>
    </location>
</feature>
<dbReference type="SMART" id="SM00320">
    <property type="entry name" value="WD40"/>
    <property type="match status" value="3"/>
</dbReference>
<dbReference type="Gene3D" id="3.90.640.10">
    <property type="entry name" value="Actin, Chain A, domain 4"/>
    <property type="match status" value="1"/>
</dbReference>
<dbReference type="InterPro" id="IPR015943">
    <property type="entry name" value="WD40/YVTN_repeat-like_dom_sf"/>
</dbReference>
<organism evidence="5 6">
    <name type="scientific">Streptomyces boetiae</name>
    <dbReference type="NCBI Taxonomy" id="3075541"/>
    <lineage>
        <taxon>Bacteria</taxon>
        <taxon>Bacillati</taxon>
        <taxon>Actinomycetota</taxon>
        <taxon>Actinomycetes</taxon>
        <taxon>Kitasatosporales</taxon>
        <taxon>Streptomycetaceae</taxon>
        <taxon>Streptomyces</taxon>
    </lineage>
</organism>
<proteinExistence type="predicted"/>
<evidence type="ECO:0000313" key="5">
    <source>
        <dbReference type="EMBL" id="MDT0308021.1"/>
    </source>
</evidence>
<accession>A0ABU2L966</accession>